<dbReference type="PROSITE" id="PS50887">
    <property type="entry name" value="GGDEF"/>
    <property type="match status" value="1"/>
</dbReference>
<dbReference type="InterPro" id="IPR043128">
    <property type="entry name" value="Rev_trsase/Diguanyl_cyclase"/>
</dbReference>
<evidence type="ECO:0000259" key="9">
    <source>
        <dbReference type="PROSITE" id="PS50887"/>
    </source>
</evidence>
<evidence type="ECO:0000256" key="7">
    <source>
        <dbReference type="ARBA" id="ARBA00034247"/>
    </source>
</evidence>
<feature type="transmembrane region" description="Helical" evidence="8">
    <location>
        <begin position="370"/>
        <end position="391"/>
    </location>
</feature>
<dbReference type="EC" id="2.7.7.65" evidence="2"/>
<dbReference type="RefSeq" id="WP_267844910.1">
    <property type="nucleotide sequence ID" value="NZ_JAPMXC010000001.1"/>
</dbReference>
<gene>
    <name evidence="10" type="ORF">OVY01_00755</name>
</gene>
<dbReference type="CDD" id="cd12914">
    <property type="entry name" value="PDC1_DGC_like"/>
    <property type="match status" value="1"/>
</dbReference>
<dbReference type="EMBL" id="JAPMXC010000001">
    <property type="protein sequence ID" value="MCY0385792.1"/>
    <property type="molecule type" value="Genomic_DNA"/>
</dbReference>
<feature type="domain" description="GGDEF" evidence="9">
    <location>
        <begin position="437"/>
        <end position="573"/>
    </location>
</feature>
<dbReference type="InterPro" id="IPR050469">
    <property type="entry name" value="Diguanylate_Cyclase"/>
</dbReference>
<name>A0ABT3ZH94_9BURK</name>
<evidence type="ECO:0000256" key="4">
    <source>
        <dbReference type="ARBA" id="ARBA00022692"/>
    </source>
</evidence>
<evidence type="ECO:0000256" key="2">
    <source>
        <dbReference type="ARBA" id="ARBA00012528"/>
    </source>
</evidence>
<dbReference type="Pfam" id="PF00990">
    <property type="entry name" value="GGDEF"/>
    <property type="match status" value="1"/>
</dbReference>
<evidence type="ECO:0000256" key="8">
    <source>
        <dbReference type="SAM" id="Phobius"/>
    </source>
</evidence>
<dbReference type="Proteomes" id="UP001082899">
    <property type="component" value="Unassembled WGS sequence"/>
</dbReference>
<comment type="catalytic activity">
    <reaction evidence="7">
        <text>2 GTP = 3',3'-c-di-GMP + 2 diphosphate</text>
        <dbReference type="Rhea" id="RHEA:24898"/>
        <dbReference type="ChEBI" id="CHEBI:33019"/>
        <dbReference type="ChEBI" id="CHEBI:37565"/>
        <dbReference type="ChEBI" id="CHEBI:58805"/>
        <dbReference type="EC" id="2.7.7.65"/>
    </reaction>
</comment>
<dbReference type="NCBIfam" id="TIGR00254">
    <property type="entry name" value="GGDEF"/>
    <property type="match status" value="1"/>
</dbReference>
<organism evidence="10 11">
    <name type="scientific">Robbsia betulipollinis</name>
    <dbReference type="NCBI Taxonomy" id="2981849"/>
    <lineage>
        <taxon>Bacteria</taxon>
        <taxon>Pseudomonadati</taxon>
        <taxon>Pseudomonadota</taxon>
        <taxon>Betaproteobacteria</taxon>
        <taxon>Burkholderiales</taxon>
        <taxon>Burkholderiaceae</taxon>
        <taxon>Robbsia</taxon>
    </lineage>
</organism>
<dbReference type="CDD" id="cd12915">
    <property type="entry name" value="PDC2_DGC_like"/>
    <property type="match status" value="1"/>
</dbReference>
<dbReference type="InterPro" id="IPR000160">
    <property type="entry name" value="GGDEF_dom"/>
</dbReference>
<sequence>MFHLKNRRVPTIDRNAVDLSNWVAENLEQLETSDVAELLVFGNCVTPAPESHAPEKKRTWKRPLHLRGWSSWGFLARAFRKGCAETIRRPRLALTFTAALCIVMALLCALSLWQQRLDTSRHAIETSSNLLTIVQKDIERNVELYDLSLRAAADGTQDPTIMQLPARLRNQILFDASARASNLAGMFVLDRSGKLIIADKTDTPLARNDAGRDFFEVHRVSPAAGLYISQPTVIDGTSGFPAIILSRRITARDGSFAGVVGIPIDLRYFQQLFSGLKLQSKGITALVNEKGVFLTRLPLHSRAVAGKSLISQPLMQQLSATGEGSFTRTAAVDKIERLYVFRHLPRLGMIVIVAPSTADVFAAWRSRMVVIGVLMAVFSITLQFVSLLLFVELRKRVTGEAAMRALAQTDSLTGLATRRVFDDVLHREKDIAHCTGRPLTVVFIDVDHFKTFNDTYGHLVGDEALQRIARILSEGVRSTRDLAARYGGEEFVLVLGDTPNTVAQAVAERIRRAVDACRIPHALAPSGNVTISLGVVTYDGTAPVDIHELLARADRSLYEAKLRGRNRVFAEPMTQEA</sequence>
<dbReference type="PANTHER" id="PTHR45138:SF9">
    <property type="entry name" value="DIGUANYLATE CYCLASE DGCM-RELATED"/>
    <property type="match status" value="1"/>
</dbReference>
<dbReference type="CDD" id="cd01949">
    <property type="entry name" value="GGDEF"/>
    <property type="match status" value="1"/>
</dbReference>
<protein>
    <recommendedName>
        <fullName evidence="2">diguanylate cyclase</fullName>
        <ecNumber evidence="2">2.7.7.65</ecNumber>
    </recommendedName>
</protein>
<keyword evidence="3" id="KW-1003">Cell membrane</keyword>
<dbReference type="SMART" id="SM00267">
    <property type="entry name" value="GGDEF"/>
    <property type="match status" value="1"/>
</dbReference>
<evidence type="ECO:0000256" key="3">
    <source>
        <dbReference type="ARBA" id="ARBA00022475"/>
    </source>
</evidence>
<evidence type="ECO:0000313" key="11">
    <source>
        <dbReference type="Proteomes" id="UP001082899"/>
    </source>
</evidence>
<feature type="transmembrane region" description="Helical" evidence="8">
    <location>
        <begin position="92"/>
        <end position="113"/>
    </location>
</feature>
<dbReference type="InterPro" id="IPR029787">
    <property type="entry name" value="Nucleotide_cyclase"/>
</dbReference>
<dbReference type="SUPFAM" id="SSF55073">
    <property type="entry name" value="Nucleotide cyclase"/>
    <property type="match status" value="1"/>
</dbReference>
<keyword evidence="5 8" id="KW-1133">Transmembrane helix</keyword>
<keyword evidence="4 8" id="KW-0812">Transmembrane</keyword>
<dbReference type="Pfam" id="PF02743">
    <property type="entry name" value="dCache_1"/>
    <property type="match status" value="1"/>
</dbReference>
<dbReference type="Gene3D" id="3.30.70.270">
    <property type="match status" value="1"/>
</dbReference>
<dbReference type="Gene3D" id="3.30.450.20">
    <property type="entry name" value="PAS domain"/>
    <property type="match status" value="2"/>
</dbReference>
<evidence type="ECO:0000256" key="5">
    <source>
        <dbReference type="ARBA" id="ARBA00022989"/>
    </source>
</evidence>
<keyword evidence="11" id="KW-1185">Reference proteome</keyword>
<comment type="caution">
    <text evidence="10">The sequence shown here is derived from an EMBL/GenBank/DDBJ whole genome shotgun (WGS) entry which is preliminary data.</text>
</comment>
<evidence type="ECO:0000256" key="6">
    <source>
        <dbReference type="ARBA" id="ARBA00023136"/>
    </source>
</evidence>
<evidence type="ECO:0000313" key="10">
    <source>
        <dbReference type="EMBL" id="MCY0385792.1"/>
    </source>
</evidence>
<proteinExistence type="predicted"/>
<dbReference type="InterPro" id="IPR033479">
    <property type="entry name" value="dCache_1"/>
</dbReference>
<keyword evidence="6 8" id="KW-0472">Membrane</keyword>
<comment type="subcellular location">
    <subcellularLocation>
        <location evidence="1">Cell membrane</location>
        <topology evidence="1">Multi-pass membrane protein</topology>
    </subcellularLocation>
</comment>
<reference evidence="10" key="1">
    <citation type="submission" date="2022-11" db="EMBL/GenBank/DDBJ databases">
        <title>Robbsia betulipollinis sp. nov., isolated from pollen of birch (Betula pendula).</title>
        <authorList>
            <person name="Shi H."/>
            <person name="Ambika Manirajan B."/>
            <person name="Ratering S."/>
            <person name="Geissler-Plaum R."/>
            <person name="Schnell S."/>
        </authorList>
    </citation>
    <scope>NUCLEOTIDE SEQUENCE</scope>
    <source>
        <strain evidence="10">Bb-Pol-6</strain>
    </source>
</reference>
<evidence type="ECO:0000256" key="1">
    <source>
        <dbReference type="ARBA" id="ARBA00004651"/>
    </source>
</evidence>
<accession>A0ABT3ZH94</accession>
<dbReference type="PANTHER" id="PTHR45138">
    <property type="entry name" value="REGULATORY COMPONENTS OF SENSORY TRANSDUCTION SYSTEM"/>
    <property type="match status" value="1"/>
</dbReference>